<organism evidence="2 3">
    <name type="scientific">Burkholderia cepacia</name>
    <name type="common">Pseudomonas cepacia</name>
    <dbReference type="NCBI Taxonomy" id="292"/>
    <lineage>
        <taxon>Bacteria</taxon>
        <taxon>Pseudomonadati</taxon>
        <taxon>Pseudomonadota</taxon>
        <taxon>Betaproteobacteria</taxon>
        <taxon>Burkholderiales</taxon>
        <taxon>Burkholderiaceae</taxon>
        <taxon>Burkholderia</taxon>
        <taxon>Burkholderia cepacia complex</taxon>
    </lineage>
</organism>
<dbReference type="Proteomes" id="UP000645612">
    <property type="component" value="Unassembled WGS sequence"/>
</dbReference>
<dbReference type="RefSeq" id="WP_198110535.1">
    <property type="nucleotide sequence ID" value="NZ_JAEDXF010000004.1"/>
</dbReference>
<name>A0A8I1AUM8_BURCE</name>
<dbReference type="InterPro" id="IPR021409">
    <property type="entry name" value="DUF3047"/>
</dbReference>
<evidence type="ECO:0000313" key="2">
    <source>
        <dbReference type="EMBL" id="MBH9696119.1"/>
    </source>
</evidence>
<dbReference type="Pfam" id="PF11249">
    <property type="entry name" value="DUF3047"/>
    <property type="match status" value="1"/>
</dbReference>
<evidence type="ECO:0000256" key="1">
    <source>
        <dbReference type="SAM" id="SignalP"/>
    </source>
</evidence>
<feature type="chain" id="PRO_5034332844" evidence="1">
    <location>
        <begin position="18"/>
        <end position="246"/>
    </location>
</feature>
<dbReference type="EMBL" id="JAEDXG010000004">
    <property type="protein sequence ID" value="MBH9696119.1"/>
    <property type="molecule type" value="Genomic_DNA"/>
</dbReference>
<sequence>MKRVAFSALLLPALIQAQTLDVGRIDAGATAIPAPWQIVVPSEKAPPTRYQLRQWDGVAAIEATAKGSMALLARPLSMDLQPTPVLCWRWRIDAPLIHADLSKKSGDDFAARVYVAFSLPDRALNLGQRLKLGLARQLFGAQVPDAAINYVWDNRHPIGFEAPNAYTDQARMLVLESGAERAGRWIEERRDVLSDARRLFGTDQIKAAQLAIASDTDNTGEFAHAGFADFHFVPPDQPCSFSAPSR</sequence>
<protein>
    <submittedName>
        <fullName evidence="2">DUF3047 domain-containing protein</fullName>
    </submittedName>
</protein>
<dbReference type="AlphaFoldDB" id="A0A8I1AUM8"/>
<reference evidence="2" key="1">
    <citation type="submission" date="2020-12" db="EMBL/GenBank/DDBJ databases">
        <title>Burkholderia cepacia complex in Mexico.</title>
        <authorList>
            <person name="Estrada P."/>
        </authorList>
    </citation>
    <scope>NUCLEOTIDE SEQUENCE</scope>
    <source>
        <strain evidence="2">871</strain>
    </source>
</reference>
<comment type="caution">
    <text evidence="2">The sequence shown here is derived from an EMBL/GenBank/DDBJ whole genome shotgun (WGS) entry which is preliminary data.</text>
</comment>
<evidence type="ECO:0000313" key="3">
    <source>
        <dbReference type="Proteomes" id="UP000645612"/>
    </source>
</evidence>
<gene>
    <name evidence="2" type="ORF">JAO13_06645</name>
</gene>
<accession>A0A8I1AUM8</accession>
<proteinExistence type="predicted"/>
<feature type="signal peptide" evidence="1">
    <location>
        <begin position="1"/>
        <end position="17"/>
    </location>
</feature>
<keyword evidence="1" id="KW-0732">Signal</keyword>